<organism evidence="1 2">
    <name type="scientific">Cetraspora pellucida</name>
    <dbReference type="NCBI Taxonomy" id="1433469"/>
    <lineage>
        <taxon>Eukaryota</taxon>
        <taxon>Fungi</taxon>
        <taxon>Fungi incertae sedis</taxon>
        <taxon>Mucoromycota</taxon>
        <taxon>Glomeromycotina</taxon>
        <taxon>Glomeromycetes</taxon>
        <taxon>Diversisporales</taxon>
        <taxon>Gigasporaceae</taxon>
        <taxon>Cetraspora</taxon>
    </lineage>
</organism>
<comment type="caution">
    <text evidence="1">The sequence shown here is derived from an EMBL/GenBank/DDBJ whole genome shotgun (WGS) entry which is preliminary data.</text>
</comment>
<dbReference type="Proteomes" id="UP000789366">
    <property type="component" value="Unassembled WGS sequence"/>
</dbReference>
<evidence type="ECO:0000313" key="1">
    <source>
        <dbReference type="EMBL" id="CAG8665092.1"/>
    </source>
</evidence>
<name>A0ACA9NMV3_9GLOM</name>
<proteinExistence type="predicted"/>
<keyword evidence="2" id="KW-1185">Reference proteome</keyword>
<gene>
    <name evidence="1" type="ORF">SPELUC_LOCUS9428</name>
</gene>
<evidence type="ECO:0000313" key="2">
    <source>
        <dbReference type="Proteomes" id="UP000789366"/>
    </source>
</evidence>
<reference evidence="1" key="1">
    <citation type="submission" date="2021-06" db="EMBL/GenBank/DDBJ databases">
        <authorList>
            <person name="Kallberg Y."/>
            <person name="Tangrot J."/>
            <person name="Rosling A."/>
        </authorList>
    </citation>
    <scope>NUCLEOTIDE SEQUENCE</scope>
    <source>
        <strain evidence="1">28 12/20/2015</strain>
    </source>
</reference>
<dbReference type="EMBL" id="CAJVPW010015810">
    <property type="protein sequence ID" value="CAG8665092.1"/>
    <property type="molecule type" value="Genomic_DNA"/>
</dbReference>
<sequence length="399" mass="44056">MIDKSHNRRLANNKISAATKPAKWGRKKKIDILNDNSLQNKTNTVSKRGRKKKQEAVASSSSQMVDELLNSDDDIQDNNEAANTGGLPQSSNTIPSWQLSPELGLGIISPNLGSENMSPALESEISSQVTAPSRQSSPTLKSRVALPRRSPSVLGTRSNNLPPRQSSSVLGTRSNNLNDFVSSYQLPTNPVVTPLRTSSIPELNFSNSSLGLTSNSIPIPSIFSDMTIYQISTNGSPFMHSISSTLSTTIQNQNDKAKAGRDFLEELKCLFLRVEWLHIAKRHFGDFRNKLINGIEELVENFKEQRNRPTTSPLQKEEIITFVDESATIHVLSRWLNATNTDELHAQNSISHLCKFIQSAFAINYTSRDIEGTKALDRLTKNIAVPSLNGKNFASNLKS</sequence>
<accession>A0ACA9NMV3</accession>
<protein>
    <submittedName>
        <fullName evidence="1">5764_t:CDS:1</fullName>
    </submittedName>
</protein>